<evidence type="ECO:0000256" key="11">
    <source>
        <dbReference type="ARBA" id="ARBA00022857"/>
    </source>
</evidence>
<dbReference type="GO" id="GO:0071555">
    <property type="term" value="P:cell wall organization"/>
    <property type="evidence" value="ECO:0007669"/>
    <property type="project" value="UniProtKB-KW"/>
</dbReference>
<dbReference type="NCBIfam" id="TIGR00179">
    <property type="entry name" value="murB"/>
    <property type="match status" value="1"/>
</dbReference>
<dbReference type="InterPro" id="IPR011601">
    <property type="entry name" value="MurB_C"/>
</dbReference>
<dbReference type="Pfam" id="PF02873">
    <property type="entry name" value="MurB_C"/>
    <property type="match status" value="1"/>
</dbReference>
<evidence type="ECO:0000256" key="9">
    <source>
        <dbReference type="ARBA" id="ARBA00022630"/>
    </source>
</evidence>
<organism evidence="21 22">
    <name type="scientific">Kiloniella spongiae</name>
    <dbReference type="NCBI Taxonomy" id="1489064"/>
    <lineage>
        <taxon>Bacteria</taxon>
        <taxon>Pseudomonadati</taxon>
        <taxon>Pseudomonadota</taxon>
        <taxon>Alphaproteobacteria</taxon>
        <taxon>Rhodospirillales</taxon>
        <taxon>Kiloniellaceae</taxon>
        <taxon>Kiloniella</taxon>
    </lineage>
</organism>
<dbReference type="GO" id="GO:0008762">
    <property type="term" value="F:UDP-N-acetylmuramate dehydrogenase activity"/>
    <property type="evidence" value="ECO:0007669"/>
    <property type="project" value="UniProtKB-UniRule"/>
</dbReference>
<dbReference type="GO" id="GO:0051301">
    <property type="term" value="P:cell division"/>
    <property type="evidence" value="ECO:0007669"/>
    <property type="project" value="UniProtKB-KW"/>
</dbReference>
<dbReference type="EC" id="1.3.1.98" evidence="5 19"/>
<feature type="active site" description="Proton donor" evidence="19">
    <location>
        <position position="231"/>
    </location>
</feature>
<keyword evidence="7 19" id="KW-0963">Cytoplasm</keyword>
<evidence type="ECO:0000256" key="10">
    <source>
        <dbReference type="ARBA" id="ARBA00022827"/>
    </source>
</evidence>
<evidence type="ECO:0000313" key="22">
    <source>
        <dbReference type="Proteomes" id="UP000035444"/>
    </source>
</evidence>
<dbReference type="PANTHER" id="PTHR21071">
    <property type="entry name" value="UDP-N-ACETYLENOLPYRUVOYLGLUCOSAMINE REDUCTASE"/>
    <property type="match status" value="1"/>
</dbReference>
<keyword evidence="9 19" id="KW-0285">Flavoprotein</keyword>
<keyword evidence="11 19" id="KW-0521">NADP</keyword>
<evidence type="ECO:0000256" key="17">
    <source>
        <dbReference type="ARBA" id="ARBA00031026"/>
    </source>
</evidence>
<comment type="caution">
    <text evidence="21">The sequence shown here is derived from an EMBL/GenBank/DDBJ whole genome shotgun (WGS) entry which is preliminary data.</text>
</comment>
<keyword evidence="13 19" id="KW-0573">Peptidoglycan synthesis</keyword>
<dbReference type="STRING" id="1489064.WH96_12310"/>
<feature type="active site" evidence="19">
    <location>
        <position position="301"/>
    </location>
</feature>
<evidence type="ECO:0000256" key="13">
    <source>
        <dbReference type="ARBA" id="ARBA00022984"/>
    </source>
</evidence>
<evidence type="ECO:0000256" key="19">
    <source>
        <dbReference type="HAMAP-Rule" id="MF_00037"/>
    </source>
</evidence>
<dbReference type="GO" id="GO:0008360">
    <property type="term" value="P:regulation of cell shape"/>
    <property type="evidence" value="ECO:0007669"/>
    <property type="project" value="UniProtKB-KW"/>
</dbReference>
<dbReference type="Gene3D" id="3.90.78.10">
    <property type="entry name" value="UDP-N-acetylenolpyruvoylglucosamine reductase, C-terminal domain"/>
    <property type="match status" value="1"/>
</dbReference>
<comment type="similarity">
    <text evidence="19">Belongs to the MurB family.</text>
</comment>
<keyword evidence="16 19" id="KW-0961">Cell wall biogenesis/degradation</keyword>
<evidence type="ECO:0000256" key="12">
    <source>
        <dbReference type="ARBA" id="ARBA00022960"/>
    </source>
</evidence>
<proteinExistence type="inferred from homology"/>
<keyword evidence="12 19" id="KW-0133">Cell shape</keyword>
<evidence type="ECO:0000256" key="2">
    <source>
        <dbReference type="ARBA" id="ARBA00003921"/>
    </source>
</evidence>
<dbReference type="OrthoDB" id="9804753at2"/>
<dbReference type="InterPro" id="IPR003170">
    <property type="entry name" value="MurB"/>
</dbReference>
<dbReference type="Gene3D" id="3.30.43.10">
    <property type="entry name" value="Uridine Diphospho-n-acetylenolpyruvylglucosamine Reductase, domain 2"/>
    <property type="match status" value="1"/>
</dbReference>
<dbReference type="HAMAP" id="MF_00037">
    <property type="entry name" value="MurB"/>
    <property type="match status" value="1"/>
</dbReference>
<dbReference type="EMBL" id="LAQL01000007">
    <property type="protein sequence ID" value="KLN60492.1"/>
    <property type="molecule type" value="Genomic_DNA"/>
</dbReference>
<protein>
    <recommendedName>
        <fullName evidence="6 19">UDP-N-acetylenolpyruvoylglucosamine reductase</fullName>
        <ecNumber evidence="5 19">1.3.1.98</ecNumber>
    </recommendedName>
    <alternativeName>
        <fullName evidence="17 19">UDP-N-acetylmuramate dehydrogenase</fullName>
    </alternativeName>
</protein>
<dbReference type="InterPro" id="IPR036318">
    <property type="entry name" value="FAD-bd_PCMH-like_sf"/>
</dbReference>
<evidence type="ECO:0000259" key="20">
    <source>
        <dbReference type="PROSITE" id="PS51387"/>
    </source>
</evidence>
<dbReference type="PANTHER" id="PTHR21071:SF4">
    <property type="entry name" value="UDP-N-ACETYLENOLPYRUVOYLGLUCOSAMINE REDUCTASE"/>
    <property type="match status" value="1"/>
</dbReference>
<evidence type="ECO:0000256" key="15">
    <source>
        <dbReference type="ARBA" id="ARBA00023306"/>
    </source>
</evidence>
<dbReference type="Proteomes" id="UP000035444">
    <property type="component" value="Unassembled WGS sequence"/>
</dbReference>
<dbReference type="PATRIC" id="fig|1489064.4.peg.3784"/>
<name>A0A0H2MIC5_9PROT</name>
<dbReference type="InterPro" id="IPR016169">
    <property type="entry name" value="FAD-bd_PCMH_sub2"/>
</dbReference>
<evidence type="ECO:0000313" key="21">
    <source>
        <dbReference type="EMBL" id="KLN60492.1"/>
    </source>
</evidence>
<evidence type="ECO:0000256" key="3">
    <source>
        <dbReference type="ARBA" id="ARBA00004496"/>
    </source>
</evidence>
<dbReference type="InterPro" id="IPR016167">
    <property type="entry name" value="FAD-bd_PCMH_sub1"/>
</dbReference>
<dbReference type="UniPathway" id="UPA00219"/>
<gene>
    <name evidence="19" type="primary">murB</name>
    <name evidence="21" type="ORF">WH96_12310</name>
</gene>
<evidence type="ECO:0000256" key="1">
    <source>
        <dbReference type="ARBA" id="ARBA00001974"/>
    </source>
</evidence>
<dbReference type="InterPro" id="IPR036635">
    <property type="entry name" value="MurB_C_sf"/>
</dbReference>
<dbReference type="GO" id="GO:0071949">
    <property type="term" value="F:FAD binding"/>
    <property type="evidence" value="ECO:0007669"/>
    <property type="project" value="InterPro"/>
</dbReference>
<evidence type="ECO:0000256" key="6">
    <source>
        <dbReference type="ARBA" id="ARBA00015188"/>
    </source>
</evidence>
<dbReference type="GO" id="GO:0009252">
    <property type="term" value="P:peptidoglycan biosynthetic process"/>
    <property type="evidence" value="ECO:0007669"/>
    <property type="project" value="UniProtKB-UniRule"/>
</dbReference>
<evidence type="ECO:0000256" key="18">
    <source>
        <dbReference type="ARBA" id="ARBA00048914"/>
    </source>
</evidence>
<evidence type="ECO:0000256" key="14">
    <source>
        <dbReference type="ARBA" id="ARBA00023002"/>
    </source>
</evidence>
<keyword evidence="10 19" id="KW-0274">FAD</keyword>
<dbReference type="AlphaFoldDB" id="A0A0H2MIC5"/>
<dbReference type="PROSITE" id="PS51387">
    <property type="entry name" value="FAD_PCMH"/>
    <property type="match status" value="1"/>
</dbReference>
<evidence type="ECO:0000256" key="8">
    <source>
        <dbReference type="ARBA" id="ARBA00022618"/>
    </source>
</evidence>
<keyword evidence="14 19" id="KW-0560">Oxidoreductase</keyword>
<sequence>MSQQVLPENHLIHSLPQVRGSYKTDAQLAKVTWFKVGGPTDVLYTPADLDDLVHFLKNKPIDIPVLVIGVGSNLLIRDGGIPGVVIRLGPAFSKVEETSETKNQIIAGAAALDVKVAKTAMKADITGLEFLCGVPGTIGGALRMNAGAYGRETKDILVWAEAIDMAGNIKRFTPDQLGYAYRHCDLGKEWIFISACFTGTTGDQDEIAVRMKEIQDARGSTQPIKSRTGGSTFKNPGDNKAWQLIDKAGCRGLKIGDAQVSEQHCNFLINNDKASASDLENLGEEVRKRVKETSGIELHWEIKRLGNKTGER</sequence>
<dbReference type="SUPFAM" id="SSF56176">
    <property type="entry name" value="FAD-binding/transporter-associated domain-like"/>
    <property type="match status" value="1"/>
</dbReference>
<keyword evidence="22" id="KW-1185">Reference proteome</keyword>
<evidence type="ECO:0000256" key="4">
    <source>
        <dbReference type="ARBA" id="ARBA00004752"/>
    </source>
</evidence>
<evidence type="ECO:0000256" key="7">
    <source>
        <dbReference type="ARBA" id="ARBA00022490"/>
    </source>
</evidence>
<keyword evidence="8 19" id="KW-0132">Cell division</keyword>
<dbReference type="NCBIfam" id="NF010480">
    <property type="entry name" value="PRK13905.1"/>
    <property type="match status" value="1"/>
</dbReference>
<evidence type="ECO:0000256" key="16">
    <source>
        <dbReference type="ARBA" id="ARBA00023316"/>
    </source>
</evidence>
<feature type="active site" evidence="19">
    <location>
        <position position="182"/>
    </location>
</feature>
<comment type="pathway">
    <text evidence="4 19">Cell wall biogenesis; peptidoglycan biosynthesis.</text>
</comment>
<comment type="cofactor">
    <cofactor evidence="1 19">
        <name>FAD</name>
        <dbReference type="ChEBI" id="CHEBI:57692"/>
    </cofactor>
</comment>
<feature type="domain" description="FAD-binding PCMH-type" evidence="20">
    <location>
        <begin position="36"/>
        <end position="202"/>
    </location>
</feature>
<dbReference type="RefSeq" id="WP_047764458.1">
    <property type="nucleotide sequence ID" value="NZ_LAQL01000007.1"/>
</dbReference>
<dbReference type="GO" id="GO:0005829">
    <property type="term" value="C:cytosol"/>
    <property type="evidence" value="ECO:0007669"/>
    <property type="project" value="TreeGrafter"/>
</dbReference>
<accession>A0A0H2MIC5</accession>
<dbReference type="SUPFAM" id="SSF56194">
    <property type="entry name" value="Uridine diphospho-N-Acetylenolpyruvylglucosamine reductase, MurB, C-terminal domain"/>
    <property type="match status" value="1"/>
</dbReference>
<dbReference type="InterPro" id="IPR006094">
    <property type="entry name" value="Oxid_FAD_bind_N"/>
</dbReference>
<dbReference type="Pfam" id="PF01565">
    <property type="entry name" value="FAD_binding_4"/>
    <property type="match status" value="1"/>
</dbReference>
<dbReference type="Gene3D" id="3.30.465.10">
    <property type="match status" value="1"/>
</dbReference>
<evidence type="ECO:0000256" key="5">
    <source>
        <dbReference type="ARBA" id="ARBA00012518"/>
    </source>
</evidence>
<reference evidence="21 22" key="1">
    <citation type="submission" date="2015-03" db="EMBL/GenBank/DDBJ databases">
        <title>Genome Sequence of Kiloniella spongiae MEBiC09566, isolated from a marine sponge.</title>
        <authorList>
            <person name="Shao Z."/>
            <person name="Wang L."/>
            <person name="Li X."/>
        </authorList>
    </citation>
    <scope>NUCLEOTIDE SEQUENCE [LARGE SCALE GENOMIC DNA]</scope>
    <source>
        <strain evidence="21 22">MEBiC09566</strain>
    </source>
</reference>
<comment type="subcellular location">
    <subcellularLocation>
        <location evidence="3 19">Cytoplasm</location>
    </subcellularLocation>
</comment>
<dbReference type="InterPro" id="IPR016166">
    <property type="entry name" value="FAD-bd_PCMH"/>
</dbReference>
<keyword evidence="15 19" id="KW-0131">Cell cycle</keyword>
<comment type="function">
    <text evidence="2 19">Cell wall formation.</text>
</comment>
<comment type="catalytic activity">
    <reaction evidence="18 19">
        <text>UDP-N-acetyl-alpha-D-muramate + NADP(+) = UDP-N-acetyl-3-O-(1-carboxyvinyl)-alpha-D-glucosamine + NADPH + H(+)</text>
        <dbReference type="Rhea" id="RHEA:12248"/>
        <dbReference type="ChEBI" id="CHEBI:15378"/>
        <dbReference type="ChEBI" id="CHEBI:57783"/>
        <dbReference type="ChEBI" id="CHEBI:58349"/>
        <dbReference type="ChEBI" id="CHEBI:68483"/>
        <dbReference type="ChEBI" id="CHEBI:70757"/>
        <dbReference type="EC" id="1.3.1.98"/>
    </reaction>
</comment>